<keyword evidence="2" id="KW-1185">Reference proteome</keyword>
<gene>
    <name evidence="1" type="ORF">NCTC12993_05475</name>
</gene>
<dbReference type="EMBL" id="CAADJD010000023">
    <property type="protein sequence ID" value="VFS76771.1"/>
    <property type="molecule type" value="Genomic_DNA"/>
</dbReference>
<dbReference type="AlphaFoldDB" id="A0A485BUT6"/>
<proteinExistence type="predicted"/>
<sequence>MDAERLSIFLEHKHELMGHAFLYANDYVCEGRSIRSLPAWPLYPKSPFSRPLFYKRNIIGNQVF</sequence>
<evidence type="ECO:0000313" key="1">
    <source>
        <dbReference type="EMBL" id="VFS76771.1"/>
    </source>
</evidence>
<keyword evidence="1" id="KW-0808">Transferase</keyword>
<dbReference type="Proteomes" id="UP000401081">
    <property type="component" value="Unassembled WGS sequence"/>
</dbReference>
<dbReference type="GO" id="GO:0016740">
    <property type="term" value="F:transferase activity"/>
    <property type="evidence" value="ECO:0007669"/>
    <property type="project" value="UniProtKB-KW"/>
</dbReference>
<reference evidence="1 2" key="1">
    <citation type="submission" date="2019-03" db="EMBL/GenBank/DDBJ databases">
        <authorList>
            <consortium name="Pathogen Informatics"/>
        </authorList>
    </citation>
    <scope>NUCLEOTIDE SEQUENCE [LARGE SCALE GENOMIC DNA]</scope>
    <source>
        <strain evidence="1 2">NCTC12993</strain>
    </source>
</reference>
<protein>
    <submittedName>
        <fullName evidence="1">Putative glycosyl transferase</fullName>
    </submittedName>
</protein>
<evidence type="ECO:0000313" key="2">
    <source>
        <dbReference type="Proteomes" id="UP000401081"/>
    </source>
</evidence>
<name>A0A485BUT6_KLUCR</name>
<accession>A0A485BUT6</accession>
<organism evidence="1 2">
    <name type="scientific">Kluyvera cryocrescens</name>
    <name type="common">Kluyvera citrophila</name>
    <dbReference type="NCBI Taxonomy" id="580"/>
    <lineage>
        <taxon>Bacteria</taxon>
        <taxon>Pseudomonadati</taxon>
        <taxon>Pseudomonadota</taxon>
        <taxon>Gammaproteobacteria</taxon>
        <taxon>Enterobacterales</taxon>
        <taxon>Enterobacteriaceae</taxon>
        <taxon>Kluyvera</taxon>
    </lineage>
</organism>